<organism evidence="2 3">
    <name type="scientific">Candidatus Atopostipes pullistercoris</name>
    <dbReference type="NCBI Taxonomy" id="2838467"/>
    <lineage>
        <taxon>Bacteria</taxon>
        <taxon>Bacillati</taxon>
        <taxon>Bacillota</taxon>
        <taxon>Bacilli</taxon>
        <taxon>Lactobacillales</taxon>
        <taxon>Carnobacteriaceae</taxon>
        <taxon>Atopostipes</taxon>
    </lineage>
</organism>
<sequence>MTQVITETVKYMWRSEKNRLFMTLTTALVLIYSLFIVPKISGDNEVDIEMMEREMTGNVIQFEESLEEGLIVPSVLTGTTAYDQWRREAVAQRELLTALKRGDVKRYIEIDYRPSTATEKEVSGLEQLVFNVFGYELEQPYQTEKNKVYYDEVDPLSFHIVHDRTSLQQIHLVLIGLGPVLLLLGLVFLISDVHIKDRSLQTQKIGVPMSWQKYSFTQALTAFGFVSLFYLFLFGLFFLVNGLLYGFGSFDLPIGYYNPNFEMGFLNQDNYQVKSLGLFLVQAIPYLLLLGYLFTRLNTLLSLWTKQSVVTMVLGMFLILFQTLYYGRDFFELADVDLSIFPQTYIDFGKVLTGRLEQNQLAAIPNLYTKGLIVLGLTILFTEVFIYGSSKIITRQKFMS</sequence>
<name>A0A9D2JY46_9LACT</name>
<dbReference type="EMBL" id="DXAZ01000050">
    <property type="protein sequence ID" value="HIZ70838.1"/>
    <property type="molecule type" value="Genomic_DNA"/>
</dbReference>
<feature type="transmembrane region" description="Helical" evidence="1">
    <location>
        <begin position="276"/>
        <end position="295"/>
    </location>
</feature>
<evidence type="ECO:0000313" key="2">
    <source>
        <dbReference type="EMBL" id="HIZ70838.1"/>
    </source>
</evidence>
<reference evidence="2" key="1">
    <citation type="journal article" date="2021" name="PeerJ">
        <title>Extensive microbial diversity within the chicken gut microbiome revealed by metagenomics and culture.</title>
        <authorList>
            <person name="Gilroy R."/>
            <person name="Ravi A."/>
            <person name="Getino M."/>
            <person name="Pursley I."/>
            <person name="Horton D.L."/>
            <person name="Alikhan N.F."/>
            <person name="Baker D."/>
            <person name="Gharbi K."/>
            <person name="Hall N."/>
            <person name="Watson M."/>
            <person name="Adriaenssens E.M."/>
            <person name="Foster-Nyarko E."/>
            <person name="Jarju S."/>
            <person name="Secka A."/>
            <person name="Antonio M."/>
            <person name="Oren A."/>
            <person name="Chaudhuri R.R."/>
            <person name="La Ragione R."/>
            <person name="Hildebrand F."/>
            <person name="Pallen M.J."/>
        </authorList>
    </citation>
    <scope>NUCLEOTIDE SEQUENCE</scope>
    <source>
        <strain evidence="2">CHK169-4300</strain>
    </source>
</reference>
<feature type="transmembrane region" description="Helical" evidence="1">
    <location>
        <begin position="307"/>
        <end position="327"/>
    </location>
</feature>
<comment type="caution">
    <text evidence="2">The sequence shown here is derived from an EMBL/GenBank/DDBJ whole genome shotgun (WGS) entry which is preliminary data.</text>
</comment>
<feature type="transmembrane region" description="Helical" evidence="1">
    <location>
        <begin position="216"/>
        <end position="240"/>
    </location>
</feature>
<evidence type="ECO:0000256" key="1">
    <source>
        <dbReference type="SAM" id="Phobius"/>
    </source>
</evidence>
<gene>
    <name evidence="2" type="ORF">H9808_03595</name>
</gene>
<dbReference type="Proteomes" id="UP000824106">
    <property type="component" value="Unassembled WGS sequence"/>
</dbReference>
<proteinExistence type="predicted"/>
<feature type="transmembrane region" description="Helical" evidence="1">
    <location>
        <begin position="367"/>
        <end position="387"/>
    </location>
</feature>
<protein>
    <recommendedName>
        <fullName evidence="4">ABC-2 family transporter protein</fullName>
    </recommendedName>
</protein>
<evidence type="ECO:0000313" key="3">
    <source>
        <dbReference type="Proteomes" id="UP000824106"/>
    </source>
</evidence>
<keyword evidence="1" id="KW-0472">Membrane</keyword>
<feature type="transmembrane region" description="Helical" evidence="1">
    <location>
        <begin position="20"/>
        <end position="41"/>
    </location>
</feature>
<keyword evidence="1" id="KW-0812">Transmembrane</keyword>
<reference evidence="2" key="2">
    <citation type="submission" date="2021-04" db="EMBL/GenBank/DDBJ databases">
        <authorList>
            <person name="Gilroy R."/>
        </authorList>
    </citation>
    <scope>NUCLEOTIDE SEQUENCE</scope>
    <source>
        <strain evidence="2">CHK169-4300</strain>
    </source>
</reference>
<feature type="transmembrane region" description="Helical" evidence="1">
    <location>
        <begin position="170"/>
        <end position="195"/>
    </location>
</feature>
<keyword evidence="1" id="KW-1133">Transmembrane helix</keyword>
<dbReference type="AlphaFoldDB" id="A0A9D2JY46"/>
<evidence type="ECO:0008006" key="4">
    <source>
        <dbReference type="Google" id="ProtNLM"/>
    </source>
</evidence>
<accession>A0A9D2JY46</accession>